<dbReference type="GO" id="GO:0006260">
    <property type="term" value="P:DNA replication"/>
    <property type="evidence" value="ECO:0007669"/>
    <property type="project" value="UniProtKB-KW"/>
</dbReference>
<keyword evidence="7" id="KW-0378">Hydrolase</keyword>
<evidence type="ECO:0000256" key="13">
    <source>
        <dbReference type="ARBA" id="ARBA00040794"/>
    </source>
</evidence>
<dbReference type="SUPFAM" id="SSF55811">
    <property type="entry name" value="Nudix"/>
    <property type="match status" value="1"/>
</dbReference>
<dbReference type="eggNOG" id="COG0494">
    <property type="taxonomic scope" value="Bacteria"/>
</dbReference>
<comment type="catalytic activity">
    <reaction evidence="11">
        <text>8-oxo-GTP + H2O = 8-oxo-GMP + diphosphate + H(+)</text>
        <dbReference type="Rhea" id="RHEA:67616"/>
        <dbReference type="ChEBI" id="CHEBI:15377"/>
        <dbReference type="ChEBI" id="CHEBI:15378"/>
        <dbReference type="ChEBI" id="CHEBI:33019"/>
        <dbReference type="ChEBI" id="CHEBI:143553"/>
        <dbReference type="ChEBI" id="CHEBI:145694"/>
    </reaction>
</comment>
<organism evidence="19 20">
    <name type="scientific">Winmispira thermophila (strain ATCC 49972 / DSM 6192 / RI 19.B1)</name>
    <name type="common">Spirochaeta thermophila</name>
    <dbReference type="NCBI Taxonomy" id="665571"/>
    <lineage>
        <taxon>Bacteria</taxon>
        <taxon>Pseudomonadati</taxon>
        <taxon>Spirochaetota</taxon>
        <taxon>Spirochaetia</taxon>
        <taxon>Winmispirales</taxon>
        <taxon>Winmispiraceae</taxon>
        <taxon>Winmispira</taxon>
    </lineage>
</organism>
<reference evidence="19 20" key="2">
    <citation type="journal article" date="2010" name="J. Bacteriol.">
        <title>Genome sequence of the polysaccharide-degrading, thermophilic anaerobe Spirochaeta thermophila DSM 6192.</title>
        <authorList>
            <person name="Angelov A."/>
            <person name="Liebl S."/>
            <person name="Ballschmiter M."/>
            <person name="Bomeke M."/>
            <person name="Lehmann R."/>
            <person name="Liesegang H."/>
            <person name="Daniel R."/>
            <person name="Liebl W."/>
        </authorList>
    </citation>
    <scope>NUCLEOTIDE SEQUENCE [LARGE SCALE GENOMIC DNA]</scope>
    <source>
        <strain evidence="20">ATCC 49972 / DSM 6192 / RI 19.B1</strain>
    </source>
</reference>
<dbReference type="GO" id="GO:0044716">
    <property type="term" value="F:8-oxo-GDP phosphatase activity"/>
    <property type="evidence" value="ECO:0007669"/>
    <property type="project" value="TreeGrafter"/>
</dbReference>
<keyword evidence="5" id="KW-0479">Metal-binding</keyword>
<evidence type="ECO:0000256" key="3">
    <source>
        <dbReference type="ARBA" id="ARBA00022457"/>
    </source>
</evidence>
<dbReference type="KEGG" id="sta:STHERM_c07930"/>
<dbReference type="GO" id="GO:0008413">
    <property type="term" value="F:8-oxo-7,8-dihydroguanosine triphosphate pyrophosphatase activity"/>
    <property type="evidence" value="ECO:0007669"/>
    <property type="project" value="TreeGrafter"/>
</dbReference>
<comment type="similarity">
    <text evidence="2">Belongs to the Nudix hydrolase family.</text>
</comment>
<protein>
    <recommendedName>
        <fullName evidence="13">8-oxo-dGTP diphosphatase</fullName>
        <ecNumber evidence="12">3.6.1.55</ecNumber>
    </recommendedName>
    <alternativeName>
        <fullName evidence="16">7,8-dihydro-8-oxoguanine-triphosphatase</fullName>
    </alternativeName>
    <alternativeName>
        <fullName evidence="15">Mutator protein MutT</fullName>
    </alternativeName>
    <alternativeName>
        <fullName evidence="14">dGTP pyrophosphohydrolase</fullName>
    </alternativeName>
</protein>
<dbReference type="Proteomes" id="UP000001296">
    <property type="component" value="Chromosome"/>
</dbReference>
<evidence type="ECO:0000256" key="4">
    <source>
        <dbReference type="ARBA" id="ARBA00022705"/>
    </source>
</evidence>
<dbReference type="EMBL" id="CP001698">
    <property type="protein sequence ID" value="ADN01743.1"/>
    <property type="molecule type" value="Genomic_DNA"/>
</dbReference>
<dbReference type="PROSITE" id="PS00893">
    <property type="entry name" value="NUDIX_BOX"/>
    <property type="match status" value="1"/>
</dbReference>
<feature type="domain" description="Nudix hydrolase" evidence="18">
    <location>
        <begin position="88"/>
        <end position="216"/>
    </location>
</feature>
<evidence type="ECO:0000256" key="2">
    <source>
        <dbReference type="ARBA" id="ARBA00005582"/>
    </source>
</evidence>
<comment type="cofactor">
    <cofactor evidence="1">
        <name>Mg(2+)</name>
        <dbReference type="ChEBI" id="CHEBI:18420"/>
    </cofactor>
</comment>
<evidence type="ECO:0000256" key="10">
    <source>
        <dbReference type="ARBA" id="ARBA00035861"/>
    </source>
</evidence>
<evidence type="ECO:0000256" key="9">
    <source>
        <dbReference type="ARBA" id="ARBA00023204"/>
    </source>
</evidence>
<evidence type="ECO:0000256" key="5">
    <source>
        <dbReference type="ARBA" id="ARBA00022723"/>
    </source>
</evidence>
<proteinExistence type="inferred from homology"/>
<accession>E0RRV6</accession>
<evidence type="ECO:0000256" key="8">
    <source>
        <dbReference type="ARBA" id="ARBA00022842"/>
    </source>
</evidence>
<keyword evidence="8" id="KW-0460">Magnesium</keyword>
<keyword evidence="4" id="KW-0235">DNA replication</keyword>
<dbReference type="RefSeq" id="WP_013313584.1">
    <property type="nucleotide sequence ID" value="NC_014484.1"/>
</dbReference>
<dbReference type="GO" id="GO:0035539">
    <property type="term" value="F:8-oxo-7,8-dihydrodeoxyguanosine triphosphate pyrophosphatase activity"/>
    <property type="evidence" value="ECO:0007669"/>
    <property type="project" value="UniProtKB-EC"/>
</dbReference>
<evidence type="ECO:0000256" key="14">
    <source>
        <dbReference type="ARBA" id="ARBA00041592"/>
    </source>
</evidence>
<evidence type="ECO:0000313" key="20">
    <source>
        <dbReference type="Proteomes" id="UP000001296"/>
    </source>
</evidence>
<evidence type="ECO:0000256" key="7">
    <source>
        <dbReference type="ARBA" id="ARBA00022801"/>
    </source>
</evidence>
<dbReference type="GO" id="GO:0046872">
    <property type="term" value="F:metal ion binding"/>
    <property type="evidence" value="ECO:0007669"/>
    <property type="project" value="UniProtKB-KW"/>
</dbReference>
<dbReference type="InterPro" id="IPR020084">
    <property type="entry name" value="NUDIX_hydrolase_CS"/>
</dbReference>
<reference key="1">
    <citation type="submission" date="2009-08" db="EMBL/GenBank/DDBJ databases">
        <title>The genome sequence of Spirochaeta thermophila DSM6192.</title>
        <authorList>
            <person name="Angelov A."/>
            <person name="Mientus M."/>
            <person name="Wittenberg S."/>
            <person name="Lehmann R."/>
            <person name="Liesegang H."/>
            <person name="Daniel R."/>
            <person name="Liebl W."/>
        </authorList>
    </citation>
    <scope>NUCLEOTIDE SEQUENCE</scope>
    <source>
        <strain>DSM 6192</strain>
    </source>
</reference>
<keyword evidence="9" id="KW-0234">DNA repair</keyword>
<dbReference type="InterPro" id="IPR047127">
    <property type="entry name" value="MutT-like"/>
</dbReference>
<dbReference type="PANTHER" id="PTHR47707:SF1">
    <property type="entry name" value="NUDIX HYDROLASE FAMILY PROTEIN"/>
    <property type="match status" value="1"/>
</dbReference>
<evidence type="ECO:0000256" key="12">
    <source>
        <dbReference type="ARBA" id="ARBA00038905"/>
    </source>
</evidence>
<evidence type="ECO:0000256" key="11">
    <source>
        <dbReference type="ARBA" id="ARBA00036904"/>
    </source>
</evidence>
<dbReference type="PROSITE" id="PS51462">
    <property type="entry name" value="NUDIX"/>
    <property type="match status" value="1"/>
</dbReference>
<evidence type="ECO:0000256" key="17">
    <source>
        <dbReference type="SAM" id="MobiDB-lite"/>
    </source>
</evidence>
<evidence type="ECO:0000256" key="15">
    <source>
        <dbReference type="ARBA" id="ARBA00041979"/>
    </source>
</evidence>
<keyword evidence="3" id="KW-0515">Mutator protein</keyword>
<dbReference type="AlphaFoldDB" id="E0RRV6"/>
<dbReference type="HOGENOM" id="CLU_1194293_0_0_12"/>
<dbReference type="GO" id="GO:0006281">
    <property type="term" value="P:DNA repair"/>
    <property type="evidence" value="ECO:0007669"/>
    <property type="project" value="UniProtKB-KW"/>
</dbReference>
<comment type="catalytic activity">
    <reaction evidence="10">
        <text>8-oxo-dGTP + H2O = 8-oxo-dGMP + diphosphate + H(+)</text>
        <dbReference type="Rhea" id="RHEA:31575"/>
        <dbReference type="ChEBI" id="CHEBI:15377"/>
        <dbReference type="ChEBI" id="CHEBI:15378"/>
        <dbReference type="ChEBI" id="CHEBI:33019"/>
        <dbReference type="ChEBI" id="CHEBI:63224"/>
        <dbReference type="ChEBI" id="CHEBI:77896"/>
        <dbReference type="EC" id="3.6.1.55"/>
    </reaction>
</comment>
<evidence type="ECO:0000259" key="18">
    <source>
        <dbReference type="PROSITE" id="PS51462"/>
    </source>
</evidence>
<evidence type="ECO:0000256" key="6">
    <source>
        <dbReference type="ARBA" id="ARBA00022763"/>
    </source>
</evidence>
<dbReference type="Gene3D" id="3.90.79.10">
    <property type="entry name" value="Nucleoside Triphosphate Pyrophosphohydrolase"/>
    <property type="match status" value="1"/>
</dbReference>
<dbReference type="InterPro" id="IPR015797">
    <property type="entry name" value="NUDIX_hydrolase-like_dom_sf"/>
</dbReference>
<evidence type="ECO:0000313" key="19">
    <source>
        <dbReference type="EMBL" id="ADN01743.1"/>
    </source>
</evidence>
<dbReference type="GO" id="GO:0044715">
    <property type="term" value="F:8-oxo-dGDP phosphatase activity"/>
    <property type="evidence" value="ECO:0007669"/>
    <property type="project" value="TreeGrafter"/>
</dbReference>
<dbReference type="InterPro" id="IPR000086">
    <property type="entry name" value="NUDIX_hydrolase_dom"/>
</dbReference>
<feature type="region of interest" description="Disordered" evidence="17">
    <location>
        <begin position="1"/>
        <end position="20"/>
    </location>
</feature>
<dbReference type="EC" id="3.6.1.55" evidence="12"/>
<dbReference type="Pfam" id="PF00293">
    <property type="entry name" value="NUDIX"/>
    <property type="match status" value="1"/>
</dbReference>
<sequence>MRDAGHPESPSAPVFGGKGLVWEGETEGKSLWGETRPGTFSVHVLPWHGGPGVAEPGDIPPTPEDTDHPALRLYLADRLHIPPTSLFPDHTVVTAAVLVATEGHILLGKRKRGTHAGLWEFPGGKSLPQETSKEALSRELEEELHLRLPDHLFRFFYVYEYVQERLLLVSYLAPLLHPPGHLEDHQEITIVPPGDARALPLLPGDNEILSTLLWAMERGWSIRWKDDAGGRT</sequence>
<name>E0RRV6_WINT6</name>
<dbReference type="PaxDb" id="665571-STHERM_c07930"/>
<evidence type="ECO:0000256" key="16">
    <source>
        <dbReference type="ARBA" id="ARBA00042798"/>
    </source>
</evidence>
<dbReference type="PANTHER" id="PTHR47707">
    <property type="entry name" value="8-OXO-DGTP DIPHOSPHATASE"/>
    <property type="match status" value="1"/>
</dbReference>
<gene>
    <name evidence="19" type="ordered locus">STHERM_c07930</name>
</gene>
<evidence type="ECO:0000256" key="1">
    <source>
        <dbReference type="ARBA" id="ARBA00001946"/>
    </source>
</evidence>
<keyword evidence="6" id="KW-0227">DNA damage</keyword>